<comment type="caution">
    <text evidence="2">The sequence shown here is derived from an EMBL/GenBank/DDBJ whole genome shotgun (WGS) entry which is preliminary data.</text>
</comment>
<evidence type="ECO:0000256" key="1">
    <source>
        <dbReference type="SAM" id="Phobius"/>
    </source>
</evidence>
<keyword evidence="1" id="KW-1133">Transmembrane helix</keyword>
<dbReference type="GO" id="GO:0004386">
    <property type="term" value="F:helicase activity"/>
    <property type="evidence" value="ECO:0007669"/>
    <property type="project" value="UniProtKB-KW"/>
</dbReference>
<keyword evidence="2" id="KW-0067">ATP-binding</keyword>
<name>A0A4Q2JY16_9MICO</name>
<proteinExistence type="predicted"/>
<protein>
    <submittedName>
        <fullName evidence="2">Helicase</fullName>
    </submittedName>
</protein>
<keyword evidence="1" id="KW-0812">Transmembrane</keyword>
<dbReference type="Proteomes" id="UP000292935">
    <property type="component" value="Unassembled WGS sequence"/>
</dbReference>
<organism evidence="2 3">
    <name type="scientific">Agromyces fucosus</name>
    <dbReference type="NCBI Taxonomy" id="41985"/>
    <lineage>
        <taxon>Bacteria</taxon>
        <taxon>Bacillati</taxon>
        <taxon>Actinomycetota</taxon>
        <taxon>Actinomycetes</taxon>
        <taxon>Micrococcales</taxon>
        <taxon>Microbacteriaceae</taxon>
        <taxon>Agromyces</taxon>
    </lineage>
</organism>
<dbReference type="NCBIfam" id="TIGR03816">
    <property type="entry name" value="tadE_like_DECH"/>
    <property type="match status" value="1"/>
</dbReference>
<dbReference type="AlphaFoldDB" id="A0A4Q2JY16"/>
<keyword evidence="2" id="KW-0547">Nucleotide-binding</keyword>
<evidence type="ECO:0000313" key="3">
    <source>
        <dbReference type="Proteomes" id="UP000292935"/>
    </source>
</evidence>
<dbReference type="EMBL" id="SDPO01000001">
    <property type="protein sequence ID" value="RXZ51138.1"/>
    <property type="molecule type" value="Genomic_DNA"/>
</dbReference>
<keyword evidence="3" id="KW-1185">Reference proteome</keyword>
<accession>A0A4Q2JY16</accession>
<dbReference type="RefSeq" id="WP_129230736.1">
    <property type="nucleotide sequence ID" value="NZ_SDPO01000001.1"/>
</dbReference>
<evidence type="ECO:0000313" key="2">
    <source>
        <dbReference type="EMBL" id="RXZ51138.1"/>
    </source>
</evidence>
<sequence length="138" mass="13113">MVPRRCTDRRRAAALDRAGDPETGAASVVAVGIIGAMTALAVALLALLGVFVASQRAANAADAAALAAADAMSGAVAGVPCRLAGAVAARNGARLDACEGDGAAASVTVVVAAVPGFAVTASARAGPPGWAGQPSAPP</sequence>
<keyword evidence="1" id="KW-0472">Membrane</keyword>
<feature type="transmembrane region" description="Helical" evidence="1">
    <location>
        <begin position="25"/>
        <end position="52"/>
    </location>
</feature>
<dbReference type="InterPro" id="IPR021202">
    <property type="entry name" value="Rv3654c-like"/>
</dbReference>
<reference evidence="2 3" key="1">
    <citation type="submission" date="2019-01" db="EMBL/GenBank/DDBJ databases">
        <authorList>
            <person name="Li J."/>
        </authorList>
    </citation>
    <scope>NUCLEOTIDE SEQUENCE [LARGE SCALE GENOMIC DNA]</scope>
    <source>
        <strain evidence="2 3">CCUG 35506</strain>
    </source>
</reference>
<keyword evidence="2" id="KW-0378">Hydrolase</keyword>
<gene>
    <name evidence="2" type="ORF">ESP57_04995</name>
</gene>
<keyword evidence="2" id="KW-0347">Helicase</keyword>